<dbReference type="PANTHER" id="PTHR43717">
    <property type="entry name" value="ANAEROBIC NITRIC OXIDE REDUCTASE FLAVORUBREDOXIN"/>
    <property type="match status" value="1"/>
</dbReference>
<organism evidence="3 4">
    <name type="scientific">Acidaminococcus fermentans</name>
    <dbReference type="NCBI Taxonomy" id="905"/>
    <lineage>
        <taxon>Bacteria</taxon>
        <taxon>Bacillati</taxon>
        <taxon>Bacillota</taxon>
        <taxon>Negativicutes</taxon>
        <taxon>Acidaminococcales</taxon>
        <taxon>Acidaminococcaceae</taxon>
        <taxon>Acidaminococcus</taxon>
    </lineage>
</organism>
<proteinExistence type="inferred from homology"/>
<dbReference type="GO" id="GO:0046872">
    <property type="term" value="F:metal ion binding"/>
    <property type="evidence" value="ECO:0007669"/>
    <property type="project" value="InterPro"/>
</dbReference>
<dbReference type="InterPro" id="IPR016440">
    <property type="entry name" value="Rubredoxin-O_OxRdtase"/>
</dbReference>
<dbReference type="CDD" id="cd07709">
    <property type="entry name" value="flavodiiron_proteins_MBL-fold"/>
    <property type="match status" value="1"/>
</dbReference>
<accession>A0A1H2VMH8</accession>
<name>A0A1H2VMH8_ACIFE</name>
<dbReference type="InterPro" id="IPR008254">
    <property type="entry name" value="Flavodoxin/NO_synth"/>
</dbReference>
<dbReference type="OMA" id="PEAPIYC"/>
<protein>
    <submittedName>
        <fullName evidence="3">Flavorubredoxin</fullName>
    </submittedName>
</protein>
<evidence type="ECO:0000313" key="4">
    <source>
        <dbReference type="Proteomes" id="UP000182379"/>
    </source>
</evidence>
<dbReference type="SUPFAM" id="SSF56281">
    <property type="entry name" value="Metallo-hydrolase/oxidoreductase"/>
    <property type="match status" value="1"/>
</dbReference>
<dbReference type="PIRSF" id="PIRSF005243">
    <property type="entry name" value="ROO"/>
    <property type="match status" value="1"/>
</dbReference>
<dbReference type="GO" id="GO:0016651">
    <property type="term" value="F:oxidoreductase activity, acting on NAD(P)H"/>
    <property type="evidence" value="ECO:0007669"/>
    <property type="project" value="UniProtKB-ARBA"/>
</dbReference>
<dbReference type="InterPro" id="IPR029039">
    <property type="entry name" value="Flavoprotein-like_sf"/>
</dbReference>
<dbReference type="PANTHER" id="PTHR43717:SF1">
    <property type="entry name" value="ANAEROBIC NITRIC OXIDE REDUCTASE FLAVORUBREDOXIN"/>
    <property type="match status" value="1"/>
</dbReference>
<comment type="caution">
    <text evidence="3">The sequence shown here is derived from an EMBL/GenBank/DDBJ whole genome shotgun (WGS) entry which is preliminary data.</text>
</comment>
<dbReference type="AlphaFoldDB" id="A0A1H2VMH8"/>
<evidence type="ECO:0000313" key="3">
    <source>
        <dbReference type="EMBL" id="SDW69585.1"/>
    </source>
</evidence>
<dbReference type="InterPro" id="IPR036866">
    <property type="entry name" value="RibonucZ/Hydroxyglut_hydro"/>
</dbReference>
<dbReference type="Gene3D" id="3.60.15.10">
    <property type="entry name" value="Ribonuclease Z/Hydroxyacylglutathione hydrolase-like"/>
    <property type="match status" value="1"/>
</dbReference>
<dbReference type="Pfam" id="PF00258">
    <property type="entry name" value="Flavodoxin_1"/>
    <property type="match status" value="1"/>
</dbReference>
<dbReference type="SMART" id="SM00849">
    <property type="entry name" value="Lactamase_B"/>
    <property type="match status" value="1"/>
</dbReference>
<dbReference type="GeneID" id="78333998"/>
<dbReference type="GO" id="GO:0009055">
    <property type="term" value="F:electron transfer activity"/>
    <property type="evidence" value="ECO:0007669"/>
    <property type="project" value="InterPro"/>
</dbReference>
<dbReference type="GO" id="GO:0010181">
    <property type="term" value="F:FMN binding"/>
    <property type="evidence" value="ECO:0007669"/>
    <property type="project" value="InterPro"/>
</dbReference>
<evidence type="ECO:0000256" key="1">
    <source>
        <dbReference type="ARBA" id="ARBA00007121"/>
    </source>
</evidence>
<reference evidence="3 4" key="1">
    <citation type="submission" date="2016-10" db="EMBL/GenBank/DDBJ databases">
        <authorList>
            <person name="Varghese N."/>
            <person name="Submissions S."/>
        </authorList>
    </citation>
    <scope>NUCLEOTIDE SEQUENCE [LARGE SCALE GENOMIC DNA]</scope>
    <source>
        <strain evidence="3 4">WCC6</strain>
    </source>
</reference>
<feature type="domain" description="Flavodoxin-like" evidence="2">
    <location>
        <begin position="249"/>
        <end position="386"/>
    </location>
</feature>
<dbReference type="Pfam" id="PF19583">
    <property type="entry name" value="ODP"/>
    <property type="match status" value="1"/>
</dbReference>
<dbReference type="EMBL" id="FNOP01000004">
    <property type="protein sequence ID" value="SDW69585.1"/>
    <property type="molecule type" value="Genomic_DNA"/>
</dbReference>
<dbReference type="Proteomes" id="UP000182379">
    <property type="component" value="Unassembled WGS sequence"/>
</dbReference>
<dbReference type="RefSeq" id="WP_012937646.1">
    <property type="nucleotide sequence ID" value="NZ_CAMEFB010000043.1"/>
</dbReference>
<dbReference type="SUPFAM" id="SSF52218">
    <property type="entry name" value="Flavoproteins"/>
    <property type="match status" value="1"/>
</dbReference>
<dbReference type="InterPro" id="IPR001279">
    <property type="entry name" value="Metallo-B-lactamas"/>
</dbReference>
<evidence type="ECO:0000259" key="2">
    <source>
        <dbReference type="PROSITE" id="PS50902"/>
    </source>
</evidence>
<dbReference type="Gene3D" id="3.40.50.360">
    <property type="match status" value="1"/>
</dbReference>
<dbReference type="InterPro" id="IPR045761">
    <property type="entry name" value="ODP_dom"/>
</dbReference>
<sequence length="393" mass="44015">MKARTIVSDIYEVGIRDWTLHDFHGFATPRGVTYNSFLIMDEKICLIDGVKAPFAEEQLCNIRTIVDPEKIDYIVVNHVEPDHSGSLPALAKACPNATFLITVQGANELKEHYGDIFKTQIVKKGDTVSLGKRSLAFQPIPMLHWPDSMVTYCPEEQILFSSDAFGQHYCCSKLFDDETEVENMLFEAQKYFANILMPYRKLVPNTVKLVRSLPLKMICSCHGCIWRSHIDDILNQYESWGKGETVDRVLVVFDTMWGGTAAMARAMIKGIEKQGMRVKLYRYESSLKADIVSDLLTAKGILIGSPTQNSGMMPTIGGFLTYLKGLKPTGKKAAAFGTYGWAGGAEKDMEAMIRDSGMELLPGYNVKWRPLPKELEAAEQYGFDFAEKVSKGE</sequence>
<dbReference type="PROSITE" id="PS50902">
    <property type="entry name" value="FLAVODOXIN_LIKE"/>
    <property type="match status" value="1"/>
</dbReference>
<comment type="similarity">
    <text evidence="1">In the N-terminal section; belongs to the zinc metallo-hydrolase group 3 family.</text>
</comment>
<gene>
    <name evidence="3" type="ORF">SAMN05216495_10495</name>
</gene>